<gene>
    <name evidence="5" type="ORF">G7Y89_g7524</name>
</gene>
<comment type="caution">
    <text evidence="5">The sequence shown here is derived from an EMBL/GenBank/DDBJ whole genome shotgun (WGS) entry which is preliminary data.</text>
</comment>
<name>A0A8H4W1Z5_9HELO</name>
<feature type="region of interest" description="Disordered" evidence="3">
    <location>
        <begin position="1"/>
        <end position="21"/>
    </location>
</feature>
<feature type="compositionally biased region" description="Low complexity" evidence="3">
    <location>
        <begin position="140"/>
        <end position="152"/>
    </location>
</feature>
<feature type="domain" description="SH3" evidence="4">
    <location>
        <begin position="19"/>
        <end position="81"/>
    </location>
</feature>
<dbReference type="EMBL" id="JAAMPI010000532">
    <property type="protein sequence ID" value="KAF4630611.1"/>
    <property type="molecule type" value="Genomic_DNA"/>
</dbReference>
<dbReference type="OrthoDB" id="73680at2759"/>
<dbReference type="SUPFAM" id="SSF50044">
    <property type="entry name" value="SH3-domain"/>
    <property type="match status" value="1"/>
</dbReference>
<reference evidence="5 6" key="1">
    <citation type="submission" date="2020-03" db="EMBL/GenBank/DDBJ databases">
        <title>Draft Genome Sequence of Cudoniella acicularis.</title>
        <authorList>
            <person name="Buettner E."/>
            <person name="Kellner H."/>
        </authorList>
    </citation>
    <scope>NUCLEOTIDE SEQUENCE [LARGE SCALE GENOMIC DNA]</scope>
    <source>
        <strain evidence="5 6">DSM 108380</strain>
    </source>
</reference>
<dbReference type="Proteomes" id="UP000566819">
    <property type="component" value="Unassembled WGS sequence"/>
</dbReference>
<evidence type="ECO:0000313" key="5">
    <source>
        <dbReference type="EMBL" id="KAF4630611.1"/>
    </source>
</evidence>
<organism evidence="5 6">
    <name type="scientific">Cudoniella acicularis</name>
    <dbReference type="NCBI Taxonomy" id="354080"/>
    <lineage>
        <taxon>Eukaryota</taxon>
        <taxon>Fungi</taxon>
        <taxon>Dikarya</taxon>
        <taxon>Ascomycota</taxon>
        <taxon>Pezizomycotina</taxon>
        <taxon>Leotiomycetes</taxon>
        <taxon>Helotiales</taxon>
        <taxon>Tricladiaceae</taxon>
        <taxon>Cudoniella</taxon>
    </lineage>
</organism>
<evidence type="ECO:0000313" key="6">
    <source>
        <dbReference type="Proteomes" id="UP000566819"/>
    </source>
</evidence>
<accession>A0A8H4W1Z5</accession>
<keyword evidence="6" id="KW-1185">Reference proteome</keyword>
<dbReference type="AlphaFoldDB" id="A0A8H4W1Z5"/>
<proteinExistence type="predicted"/>
<evidence type="ECO:0000256" key="2">
    <source>
        <dbReference type="PROSITE-ProRule" id="PRU00192"/>
    </source>
</evidence>
<keyword evidence="1 2" id="KW-0728">SH3 domain</keyword>
<evidence type="ECO:0000256" key="1">
    <source>
        <dbReference type="ARBA" id="ARBA00022443"/>
    </source>
</evidence>
<dbReference type="PROSITE" id="PS50002">
    <property type="entry name" value="SH3"/>
    <property type="match status" value="1"/>
</dbReference>
<dbReference type="Pfam" id="PF00018">
    <property type="entry name" value="SH3_1"/>
    <property type="match status" value="1"/>
</dbReference>
<evidence type="ECO:0000256" key="3">
    <source>
        <dbReference type="SAM" id="MobiDB-lite"/>
    </source>
</evidence>
<dbReference type="InterPro" id="IPR001452">
    <property type="entry name" value="SH3_domain"/>
</dbReference>
<dbReference type="Gene3D" id="2.30.30.40">
    <property type="entry name" value="SH3 Domains"/>
    <property type="match status" value="1"/>
</dbReference>
<feature type="region of interest" description="Disordered" evidence="3">
    <location>
        <begin position="50"/>
        <end position="167"/>
    </location>
</feature>
<dbReference type="InterPro" id="IPR036028">
    <property type="entry name" value="SH3-like_dom_sf"/>
</dbReference>
<protein>
    <recommendedName>
        <fullName evidence="4">SH3 domain-containing protein</fullName>
    </recommendedName>
</protein>
<evidence type="ECO:0000259" key="4">
    <source>
        <dbReference type="PROSITE" id="PS50002"/>
    </source>
</evidence>
<sequence>MASRPSNEPPARPEQPRPEPGQILIVIHDFAARSSDELSLSKGDRVELIERDDDFGDVYTRIAPRGPPSYPPTSTIQRPPPSTVEPPKEQPVQAAQSPAIPITESPAVNETRMSAPAPTQDKDKTPQASRHVSASGILDLPTITSPLIPSSPAIESEKTVPSTTKTASIPIQPKSVTTAAKTMRMVKIAQS</sequence>